<sequence length="120" mass="13652">MRTLAYTLIEIHSRDQRVEQSTAASRIGRQARGQKESKGKGSCRRICCSLYGLLVLVQMKSEANDSTRTIHPLRYNKAYFNSPGIQDSYQYDATFTILNLVLCQHHLISLGRVEESSRQS</sequence>
<comment type="caution">
    <text evidence="2">The sequence shown here is derived from an EMBL/GenBank/DDBJ whole genome shotgun (WGS) entry which is preliminary data.</text>
</comment>
<evidence type="ECO:0000313" key="3">
    <source>
        <dbReference type="Proteomes" id="UP000826195"/>
    </source>
</evidence>
<organism evidence="2 3">
    <name type="scientific">Cotesia glomerata</name>
    <name type="common">Lepidopteran parasitic wasp</name>
    <name type="synonym">Apanteles glomeratus</name>
    <dbReference type="NCBI Taxonomy" id="32391"/>
    <lineage>
        <taxon>Eukaryota</taxon>
        <taxon>Metazoa</taxon>
        <taxon>Ecdysozoa</taxon>
        <taxon>Arthropoda</taxon>
        <taxon>Hexapoda</taxon>
        <taxon>Insecta</taxon>
        <taxon>Pterygota</taxon>
        <taxon>Neoptera</taxon>
        <taxon>Endopterygota</taxon>
        <taxon>Hymenoptera</taxon>
        <taxon>Apocrita</taxon>
        <taxon>Ichneumonoidea</taxon>
        <taxon>Braconidae</taxon>
        <taxon>Microgastrinae</taxon>
        <taxon>Cotesia</taxon>
    </lineage>
</organism>
<gene>
    <name evidence="2" type="ORF">KQX54_018630</name>
</gene>
<evidence type="ECO:0000313" key="2">
    <source>
        <dbReference type="EMBL" id="KAH0540623.1"/>
    </source>
</evidence>
<evidence type="ECO:0000256" key="1">
    <source>
        <dbReference type="SAM" id="MobiDB-lite"/>
    </source>
</evidence>
<protein>
    <submittedName>
        <fullName evidence="2">Uncharacterized protein</fullName>
    </submittedName>
</protein>
<keyword evidence="3" id="KW-1185">Reference proteome</keyword>
<dbReference type="EMBL" id="JAHXZJ010002609">
    <property type="protein sequence ID" value="KAH0540623.1"/>
    <property type="molecule type" value="Genomic_DNA"/>
</dbReference>
<feature type="region of interest" description="Disordered" evidence="1">
    <location>
        <begin position="20"/>
        <end position="40"/>
    </location>
</feature>
<dbReference type="AlphaFoldDB" id="A0AAV7I1K5"/>
<dbReference type="Proteomes" id="UP000826195">
    <property type="component" value="Unassembled WGS sequence"/>
</dbReference>
<proteinExistence type="predicted"/>
<name>A0AAV7I1K5_COTGL</name>
<reference evidence="2 3" key="1">
    <citation type="journal article" date="2021" name="J. Hered.">
        <title>A chromosome-level genome assembly of the parasitoid wasp, Cotesia glomerata (Hymenoptera: Braconidae).</title>
        <authorList>
            <person name="Pinto B.J."/>
            <person name="Weis J.J."/>
            <person name="Gamble T."/>
            <person name="Ode P.J."/>
            <person name="Paul R."/>
            <person name="Zaspel J.M."/>
        </authorList>
    </citation>
    <scope>NUCLEOTIDE SEQUENCE [LARGE SCALE GENOMIC DNA]</scope>
    <source>
        <strain evidence="2">CgM1</strain>
    </source>
</reference>
<accession>A0AAV7I1K5</accession>